<dbReference type="AlphaFoldDB" id="A0A5U3IUL0"/>
<dbReference type="Proteomes" id="UP000839610">
    <property type="component" value="Unassembled WGS sequence"/>
</dbReference>
<comment type="caution">
    <text evidence="1">The sequence shown here is derived from an EMBL/GenBank/DDBJ whole genome shotgun (WGS) entry which is preliminary data.</text>
</comment>
<gene>
    <name evidence="1" type="ORF">VH79_20920</name>
</gene>
<reference evidence="1" key="1">
    <citation type="submission" date="2018-07" db="EMBL/GenBank/DDBJ databases">
        <authorList>
            <consortium name="GenomeTrakr network: Whole genome sequencing for foodborne pathogen traceback"/>
        </authorList>
    </citation>
    <scope>NUCLEOTIDE SEQUENCE [LARGE SCALE GENOMIC DNA]</scope>
    <source>
        <strain evidence="1">FDA00008842</strain>
    </source>
</reference>
<accession>A0A5U3IUL0</accession>
<name>A0A5U3IUL0_SALER</name>
<sequence length="387" mass="43423">MGDYGVRIYHADGTHFDFSERSTLCRVLGGGSVDYVDRGSVRLDYVENFNTGIHVPEGYDWWLWQSVSTQAQIGRFLHLLNWGLWGFSDTAAYLDDNRNINIRLTLTDTTSGTGMVYVDGYGKDLVGKWLKIPPISYGAIAWPVARNRTYGFSIYGADNMSGVFDTSLVSYLQWKGEVDIYNGWTPGNINPALNMNNCLCFFYTTDPGLVIGMDYDHKYRVWMNGRRQESPVRVKVCVFGNGGLIPSMAEYGLEVWNPDTGQRVYNSGRDVLLRPHLASLAGSVELSGNVLKRSPVRIPGIRRPMYATTNTGSGAADGLSFTDDGRSMSVFYTWVSSDGYSLYSSCGGQYMPYDWISQTGYFFYDRAIYQAGHNAVMVIDAEDYFIF</sequence>
<evidence type="ECO:0000313" key="1">
    <source>
        <dbReference type="EMBL" id="EBP4585632.1"/>
    </source>
</evidence>
<organism evidence="1">
    <name type="scientific">Salmonella enterica</name>
    <name type="common">Salmonella choleraesuis</name>
    <dbReference type="NCBI Taxonomy" id="28901"/>
    <lineage>
        <taxon>Bacteria</taxon>
        <taxon>Pseudomonadati</taxon>
        <taxon>Pseudomonadota</taxon>
        <taxon>Gammaproteobacteria</taxon>
        <taxon>Enterobacterales</taxon>
        <taxon>Enterobacteriaceae</taxon>
        <taxon>Salmonella</taxon>
    </lineage>
</organism>
<protein>
    <submittedName>
        <fullName evidence="1">Uncharacterized protein</fullName>
    </submittedName>
</protein>
<dbReference type="EMBL" id="AAGLUV010000017">
    <property type="protein sequence ID" value="EBP4585632.1"/>
    <property type="molecule type" value="Genomic_DNA"/>
</dbReference>
<proteinExistence type="predicted"/>